<evidence type="ECO:0000256" key="1">
    <source>
        <dbReference type="SAM" id="SignalP"/>
    </source>
</evidence>
<protein>
    <submittedName>
        <fullName evidence="2">Uncharacterized protein</fullName>
    </submittedName>
</protein>
<keyword evidence="3" id="KW-1185">Reference proteome</keyword>
<dbReference type="PANTHER" id="PTHR39603">
    <property type="entry name" value="CYANOVIRIN-N DOMAIN-CONTAINING PROTEIN"/>
    <property type="match status" value="1"/>
</dbReference>
<evidence type="ECO:0000313" key="3">
    <source>
        <dbReference type="Proteomes" id="UP000700596"/>
    </source>
</evidence>
<reference evidence="2" key="1">
    <citation type="journal article" date="2021" name="Nat. Commun.">
        <title>Genetic determinants of endophytism in the Arabidopsis root mycobiome.</title>
        <authorList>
            <person name="Mesny F."/>
            <person name="Miyauchi S."/>
            <person name="Thiergart T."/>
            <person name="Pickel B."/>
            <person name="Atanasova L."/>
            <person name="Karlsson M."/>
            <person name="Huettel B."/>
            <person name="Barry K.W."/>
            <person name="Haridas S."/>
            <person name="Chen C."/>
            <person name="Bauer D."/>
            <person name="Andreopoulos W."/>
            <person name="Pangilinan J."/>
            <person name="LaButti K."/>
            <person name="Riley R."/>
            <person name="Lipzen A."/>
            <person name="Clum A."/>
            <person name="Drula E."/>
            <person name="Henrissat B."/>
            <person name="Kohler A."/>
            <person name="Grigoriev I.V."/>
            <person name="Martin F.M."/>
            <person name="Hacquard S."/>
        </authorList>
    </citation>
    <scope>NUCLEOTIDE SEQUENCE</scope>
    <source>
        <strain evidence="2">MPI-CAGE-CH-0243</strain>
    </source>
</reference>
<keyword evidence="1" id="KW-0732">Signal</keyword>
<name>A0A9P9EEG5_9PLEO</name>
<organism evidence="2 3">
    <name type="scientific">Dendryphion nanum</name>
    <dbReference type="NCBI Taxonomy" id="256645"/>
    <lineage>
        <taxon>Eukaryota</taxon>
        <taxon>Fungi</taxon>
        <taxon>Dikarya</taxon>
        <taxon>Ascomycota</taxon>
        <taxon>Pezizomycotina</taxon>
        <taxon>Dothideomycetes</taxon>
        <taxon>Pleosporomycetidae</taxon>
        <taxon>Pleosporales</taxon>
        <taxon>Torulaceae</taxon>
        <taxon>Dendryphion</taxon>
    </lineage>
</organism>
<proteinExistence type="predicted"/>
<dbReference type="Proteomes" id="UP000700596">
    <property type="component" value="Unassembled WGS sequence"/>
</dbReference>
<gene>
    <name evidence="2" type="ORF">B0J11DRAFT_500176</name>
</gene>
<dbReference type="AlphaFoldDB" id="A0A9P9EEG5"/>
<feature type="chain" id="PRO_5040486737" evidence="1">
    <location>
        <begin position="21"/>
        <end position="177"/>
    </location>
</feature>
<dbReference type="OrthoDB" id="2112446at2759"/>
<sequence length="177" mass="18927">MLHHTLAVLTVLALSASIKAVPTAETTPAVFSFSNWIEGIIADPNGNHLTPEEAVAAARNAARASSRSVEKRAWCNDSMRDAPAGDAAACLDYLARRGADGTQCVIGNGQFFIQMCRIGRAEIVSSKSDRSAQGANCNDVARTGGLIFDTCWRADNRVKGSRLCISNRMFQVNINGL</sequence>
<accession>A0A9P9EEG5</accession>
<dbReference type="PANTHER" id="PTHR39603:SF1">
    <property type="entry name" value="CYANOVIRIN-N DOMAIN-CONTAINING PROTEIN"/>
    <property type="match status" value="1"/>
</dbReference>
<feature type="signal peptide" evidence="1">
    <location>
        <begin position="1"/>
        <end position="20"/>
    </location>
</feature>
<dbReference type="EMBL" id="JAGMWT010000001">
    <property type="protein sequence ID" value="KAH7137919.1"/>
    <property type="molecule type" value="Genomic_DNA"/>
</dbReference>
<evidence type="ECO:0000313" key="2">
    <source>
        <dbReference type="EMBL" id="KAH7137919.1"/>
    </source>
</evidence>
<comment type="caution">
    <text evidence="2">The sequence shown here is derived from an EMBL/GenBank/DDBJ whole genome shotgun (WGS) entry which is preliminary data.</text>
</comment>